<name>A0A4Q9MGZ7_9APHY</name>
<evidence type="ECO:0000256" key="7">
    <source>
        <dbReference type="ARBA" id="ARBA00009951"/>
    </source>
</evidence>
<dbReference type="PANTHER" id="PTHR20941">
    <property type="entry name" value="FOLATE SYNTHESIS PROTEINS"/>
    <property type="match status" value="1"/>
</dbReference>
<evidence type="ECO:0000256" key="11">
    <source>
        <dbReference type="ARBA" id="ARBA00022777"/>
    </source>
</evidence>
<evidence type="ECO:0000256" key="5">
    <source>
        <dbReference type="ARBA" id="ARBA00005051"/>
    </source>
</evidence>
<dbReference type="InterPro" id="IPR043133">
    <property type="entry name" value="GTP-CH-I_C/QueF"/>
</dbReference>
<keyword evidence="10" id="KW-0547">Nucleotide-binding</keyword>
<dbReference type="NCBIfam" id="TIGR01498">
    <property type="entry name" value="folK"/>
    <property type="match status" value="1"/>
</dbReference>
<evidence type="ECO:0000256" key="4">
    <source>
        <dbReference type="ARBA" id="ARBA00004763"/>
    </source>
</evidence>
<dbReference type="PROSITE" id="PS00793">
    <property type="entry name" value="DHPS_2"/>
    <property type="match status" value="1"/>
</dbReference>
<dbReference type="AlphaFoldDB" id="A0A4Q9MGZ7"/>
<evidence type="ECO:0000256" key="15">
    <source>
        <dbReference type="ARBA" id="ARBA00023268"/>
    </source>
</evidence>
<keyword evidence="13" id="KW-0460">Magnesium</keyword>
<dbReference type="UniPathway" id="UPA00077">
    <property type="reaction ID" value="UER00155"/>
</dbReference>
<protein>
    <submittedName>
        <fullName evidence="17">Dihydropteroate synthase</fullName>
    </submittedName>
</protein>
<keyword evidence="12" id="KW-0067">ATP-binding</keyword>
<evidence type="ECO:0000313" key="17">
    <source>
        <dbReference type="EMBL" id="TBU25402.1"/>
    </source>
</evidence>
<dbReference type="Gene3D" id="3.30.1130.10">
    <property type="match status" value="2"/>
</dbReference>
<evidence type="ECO:0000256" key="10">
    <source>
        <dbReference type="ARBA" id="ARBA00022741"/>
    </source>
</evidence>
<comment type="cofactor">
    <cofactor evidence="3">
        <name>Mg(2+)</name>
        <dbReference type="ChEBI" id="CHEBI:18420"/>
    </cofactor>
</comment>
<dbReference type="CDD" id="cd00739">
    <property type="entry name" value="DHPS"/>
    <property type="match status" value="1"/>
</dbReference>
<dbReference type="Proteomes" id="UP000292957">
    <property type="component" value="Unassembled WGS sequence"/>
</dbReference>
<evidence type="ECO:0000256" key="6">
    <source>
        <dbReference type="ARBA" id="ARBA00009640"/>
    </source>
</evidence>
<reference evidence="17" key="1">
    <citation type="submission" date="2019-01" db="EMBL/GenBank/DDBJ databases">
        <title>Draft genome sequences of three monokaryotic isolates of the white-rot basidiomycete fungus Dichomitus squalens.</title>
        <authorList>
            <consortium name="DOE Joint Genome Institute"/>
            <person name="Lopez S.C."/>
            <person name="Andreopoulos B."/>
            <person name="Pangilinan J."/>
            <person name="Lipzen A."/>
            <person name="Riley R."/>
            <person name="Ahrendt S."/>
            <person name="Ng V."/>
            <person name="Barry K."/>
            <person name="Daum C."/>
            <person name="Grigoriev I.V."/>
            <person name="Hilden K.S."/>
            <person name="Makela M.R."/>
            <person name="de Vries R.P."/>
        </authorList>
    </citation>
    <scope>NUCLEOTIDE SEQUENCE [LARGE SCALE GENOMIC DNA]</scope>
    <source>
        <strain evidence="17">OM18370.1</strain>
    </source>
</reference>
<dbReference type="GO" id="GO:0003848">
    <property type="term" value="F:2-amino-4-hydroxy-6-hydroxymethyldihydropteridine diphosphokinase activity"/>
    <property type="evidence" value="ECO:0007669"/>
    <property type="project" value="UniProtKB-EC"/>
</dbReference>
<evidence type="ECO:0000256" key="12">
    <source>
        <dbReference type="ARBA" id="ARBA00022840"/>
    </source>
</evidence>
<comment type="catalytic activity">
    <reaction evidence="1">
        <text>(7,8-dihydropterin-6-yl)methyl diphosphate + 4-aminobenzoate = 7,8-dihydropteroate + diphosphate</text>
        <dbReference type="Rhea" id="RHEA:19949"/>
        <dbReference type="ChEBI" id="CHEBI:17836"/>
        <dbReference type="ChEBI" id="CHEBI:17839"/>
        <dbReference type="ChEBI" id="CHEBI:33019"/>
        <dbReference type="ChEBI" id="CHEBI:72950"/>
        <dbReference type="EC" id="2.5.1.15"/>
    </reaction>
</comment>
<dbReference type="GO" id="GO:0005524">
    <property type="term" value="F:ATP binding"/>
    <property type="evidence" value="ECO:0007669"/>
    <property type="project" value="UniProtKB-KW"/>
</dbReference>
<evidence type="ECO:0000256" key="2">
    <source>
        <dbReference type="ARBA" id="ARBA00000198"/>
    </source>
</evidence>
<dbReference type="SMART" id="SM00905">
    <property type="entry name" value="FolB"/>
    <property type="match status" value="2"/>
</dbReference>
<dbReference type="InterPro" id="IPR000550">
    <property type="entry name" value="Hppk"/>
</dbReference>
<dbReference type="Pfam" id="PF01288">
    <property type="entry name" value="HPPK"/>
    <property type="match status" value="1"/>
</dbReference>
<organism evidence="17">
    <name type="scientific">Dichomitus squalens</name>
    <dbReference type="NCBI Taxonomy" id="114155"/>
    <lineage>
        <taxon>Eukaryota</taxon>
        <taxon>Fungi</taxon>
        <taxon>Dikarya</taxon>
        <taxon>Basidiomycota</taxon>
        <taxon>Agaricomycotina</taxon>
        <taxon>Agaricomycetes</taxon>
        <taxon>Polyporales</taxon>
        <taxon>Polyporaceae</taxon>
        <taxon>Dichomitus</taxon>
    </lineage>
</organism>
<dbReference type="Pfam" id="PF00809">
    <property type="entry name" value="Pterin_bind"/>
    <property type="match status" value="1"/>
</dbReference>
<comment type="pathway">
    <text evidence="4">Cofactor biosynthesis; tetrahydrofolate biosynthesis; 7,8-dihydrofolate from 2-amino-4-hydroxy-6-hydroxymethyl-7,8-dihydropteridine diphosphate and 4-aminobenzoate: step 1/2.</text>
</comment>
<evidence type="ECO:0000256" key="14">
    <source>
        <dbReference type="ARBA" id="ARBA00022909"/>
    </source>
</evidence>
<dbReference type="InterPro" id="IPR000489">
    <property type="entry name" value="Pterin-binding_dom"/>
</dbReference>
<dbReference type="SUPFAM" id="SSF55083">
    <property type="entry name" value="6-hydroxymethyl-7,8-dihydropterin pyrophosphokinase, HPPK"/>
    <property type="match status" value="1"/>
</dbReference>
<comment type="similarity">
    <text evidence="7">In the C-terminal section; belongs to the DHPS family.</text>
</comment>
<dbReference type="GO" id="GO:0046654">
    <property type="term" value="P:tetrahydrofolate biosynthetic process"/>
    <property type="evidence" value="ECO:0007669"/>
    <property type="project" value="UniProtKB-UniPathway"/>
</dbReference>
<dbReference type="GO" id="GO:0016301">
    <property type="term" value="F:kinase activity"/>
    <property type="evidence" value="ECO:0007669"/>
    <property type="project" value="UniProtKB-KW"/>
</dbReference>
<dbReference type="OrthoDB" id="615426at2759"/>
<evidence type="ECO:0000256" key="1">
    <source>
        <dbReference type="ARBA" id="ARBA00000012"/>
    </source>
</evidence>
<dbReference type="GO" id="GO:0005740">
    <property type="term" value="C:mitochondrial envelope"/>
    <property type="evidence" value="ECO:0007669"/>
    <property type="project" value="TreeGrafter"/>
</dbReference>
<dbReference type="InterPro" id="IPR011005">
    <property type="entry name" value="Dihydropteroate_synth-like_sf"/>
</dbReference>
<dbReference type="InterPro" id="IPR035907">
    <property type="entry name" value="Hppk_sf"/>
</dbReference>
<dbReference type="EMBL" id="ML143462">
    <property type="protein sequence ID" value="TBU25402.1"/>
    <property type="molecule type" value="Genomic_DNA"/>
</dbReference>
<comment type="catalytic activity">
    <reaction evidence="2">
        <text>6-hydroxymethyl-7,8-dihydropterin + ATP = (7,8-dihydropterin-6-yl)methyl diphosphate + AMP + H(+)</text>
        <dbReference type="Rhea" id="RHEA:11412"/>
        <dbReference type="ChEBI" id="CHEBI:15378"/>
        <dbReference type="ChEBI" id="CHEBI:30616"/>
        <dbReference type="ChEBI" id="CHEBI:44841"/>
        <dbReference type="ChEBI" id="CHEBI:72950"/>
        <dbReference type="ChEBI" id="CHEBI:456215"/>
        <dbReference type="EC" id="2.7.6.3"/>
    </reaction>
</comment>
<keyword evidence="8" id="KW-0808">Transferase</keyword>
<comment type="similarity">
    <text evidence="6">In the N-terminal section; belongs to the DHNA family.</text>
</comment>
<keyword evidence="9" id="KW-0479">Metal-binding</keyword>
<comment type="pathway">
    <text evidence="5">Cofactor biosynthesis; tetrahydrofolate biosynthesis; 2-amino-4-hydroxy-6-hydroxymethyl-7,8-dihydropteridine diphosphate from 7,8-dihydroneopterin triphosphate: step 4/4.</text>
</comment>
<dbReference type="Pfam" id="PF02152">
    <property type="entry name" value="FolB"/>
    <property type="match status" value="2"/>
</dbReference>
<dbReference type="GO" id="GO:0046656">
    <property type="term" value="P:folic acid biosynthetic process"/>
    <property type="evidence" value="ECO:0007669"/>
    <property type="project" value="UniProtKB-KW"/>
</dbReference>
<evidence type="ECO:0000256" key="3">
    <source>
        <dbReference type="ARBA" id="ARBA00001946"/>
    </source>
</evidence>
<gene>
    <name evidence="17" type="ORF">BD311DRAFT_798916</name>
</gene>
<keyword evidence="14" id="KW-0289">Folate biosynthesis</keyword>
<keyword evidence="11" id="KW-0418">Kinase</keyword>
<keyword evidence="15" id="KW-0511">Multifunctional enzyme</keyword>
<dbReference type="PROSITE" id="PS00794">
    <property type="entry name" value="HPPK"/>
    <property type="match status" value="1"/>
</dbReference>
<dbReference type="GO" id="GO:0004156">
    <property type="term" value="F:dihydropteroate synthase activity"/>
    <property type="evidence" value="ECO:0007669"/>
    <property type="project" value="UniProtKB-EC"/>
</dbReference>
<dbReference type="SUPFAM" id="SSF55620">
    <property type="entry name" value="Tetrahydrobiopterin biosynthesis enzymes-like"/>
    <property type="match status" value="2"/>
</dbReference>
<evidence type="ECO:0000256" key="9">
    <source>
        <dbReference type="ARBA" id="ARBA00022723"/>
    </source>
</evidence>
<dbReference type="InterPro" id="IPR006157">
    <property type="entry name" value="FolB_dom"/>
</dbReference>
<proteinExistence type="inferred from homology"/>
<dbReference type="InterPro" id="IPR045031">
    <property type="entry name" value="DHP_synth-like"/>
</dbReference>
<dbReference type="GO" id="GO:0004150">
    <property type="term" value="F:dihydroneopterin aldolase activity"/>
    <property type="evidence" value="ECO:0007669"/>
    <property type="project" value="InterPro"/>
</dbReference>
<accession>A0A4Q9MGZ7</accession>
<feature type="domain" description="Pterin-binding" evidence="16">
    <location>
        <begin position="528"/>
        <end position="861"/>
    </location>
</feature>
<dbReference type="Gene3D" id="3.20.20.20">
    <property type="entry name" value="Dihydropteroate synthase-like"/>
    <property type="match status" value="1"/>
</dbReference>
<dbReference type="PANTHER" id="PTHR20941:SF1">
    <property type="entry name" value="FOLIC ACID SYNTHESIS PROTEIN FOL1"/>
    <property type="match status" value="1"/>
</dbReference>
<dbReference type="SUPFAM" id="SSF51717">
    <property type="entry name" value="Dihydropteroate synthetase-like"/>
    <property type="match status" value="1"/>
</dbReference>
<dbReference type="InterPro" id="IPR006390">
    <property type="entry name" value="DHP_synth_dom"/>
</dbReference>
<evidence type="ECO:0000259" key="16">
    <source>
        <dbReference type="PROSITE" id="PS50972"/>
    </source>
</evidence>
<dbReference type="Gene3D" id="3.30.70.560">
    <property type="entry name" value="7,8-Dihydro-6-hydroxymethylpterin-pyrophosphokinase HPPK"/>
    <property type="match status" value="1"/>
</dbReference>
<dbReference type="GO" id="GO:0046872">
    <property type="term" value="F:metal ion binding"/>
    <property type="evidence" value="ECO:0007669"/>
    <property type="project" value="UniProtKB-KW"/>
</dbReference>
<evidence type="ECO:0000256" key="8">
    <source>
        <dbReference type="ARBA" id="ARBA00022679"/>
    </source>
</evidence>
<dbReference type="CDD" id="cd00483">
    <property type="entry name" value="HPPK"/>
    <property type="match status" value="1"/>
</dbReference>
<evidence type="ECO:0000256" key="13">
    <source>
        <dbReference type="ARBA" id="ARBA00022842"/>
    </source>
</evidence>
<dbReference type="PROSITE" id="PS50972">
    <property type="entry name" value="PTERIN_BINDING"/>
    <property type="match status" value="1"/>
</dbReference>
<sequence>MGPGGGPSDYVRVNDLALTVSFSDGSRWPSATPHRQPVLVSFSFAHDVRNAAATDDLAHSVNYSTLAMGMKAIVESEVFPSLEAFVDRVCFVYALQYSQVPSFTVRIARTKALLYGSAFGVEVTKVGSRADLAKETFFFQDILAYALIGIHPHERQRKQRVRVNAMVTRRMTRQQPLDFRVLEQRIFDFVDDSKCLTVEALASEVASVVLSFLDDKNAAVTVRILKPSAILDADSAEVEVTRTLHDFRSKPSASVALTAASKVSKAVQSDIVDGPSYSHLAPGSSPLQHALPHRAAIAIGANIGDRFANIECALRLLESSALDTQSWTGVQRIVVVDTSFMYETAPMYVKDQPKFINCACMIETDLKPRELLSYLKQIEEAVGRTATFRNGPRAIDLDIVTYDDIVLDTRPEWSRTNLDNLQGELVIPHPRVVEREFVLRPLADMIPNYVIPGTEKTVGTLLSEVVIQPTPSDAMHKVVPFPHYPLPHVEKDPTRPEVRLPPVPPTATYWTYPITPRASSSTQSPHKTYIMATLNATPDSFSDGSVHYALPDALSYAAGAVAAGANIIDIGGYSTRPGAAYVSPEDEFSRVVPVIQAIRDGGGVPTPTLSGQSSLKAKIAQTLISVDTFRWEVAEEAVHAGANCINDVYAFGGMEYPPNEASEVHFAKMRQVARDLAVPVVLMHSRGLAAENKDYAAYEYARDATSGRGAVVEGVRVELGAKVERAVRGPGGIRRWLVIVDPGVGFSKTLEGNLELLRDAASVVAEYPPHLTNASLKGAPAERPERNPLAGYPLLIGTSRKSFLGAVLQRPDAAGAGYYEGRETRPDERDFATAAAVSCAVQQGANVVRVHDVLGLGDVVRVASALWS</sequence>